<organism evidence="6 7">
    <name type="scientific">Govanella unica</name>
    <dbReference type="NCBI Taxonomy" id="2975056"/>
    <lineage>
        <taxon>Bacteria</taxon>
        <taxon>Pseudomonadati</taxon>
        <taxon>Pseudomonadota</taxon>
        <taxon>Alphaproteobacteria</taxon>
        <taxon>Emcibacterales</taxon>
        <taxon>Govanellaceae</taxon>
        <taxon>Govanella</taxon>
    </lineage>
</organism>
<dbReference type="GO" id="GO:0046872">
    <property type="term" value="F:metal ion binding"/>
    <property type="evidence" value="ECO:0007669"/>
    <property type="project" value="UniProtKB-KW"/>
</dbReference>
<keyword evidence="4" id="KW-0862">Zinc</keyword>
<dbReference type="InterPro" id="IPR051453">
    <property type="entry name" value="MBL_Glyoxalase_II"/>
</dbReference>
<evidence type="ECO:0000256" key="2">
    <source>
        <dbReference type="ARBA" id="ARBA00022723"/>
    </source>
</evidence>
<comment type="cofactor">
    <cofactor evidence="1">
        <name>Zn(2+)</name>
        <dbReference type="ChEBI" id="CHEBI:29105"/>
    </cofactor>
</comment>
<dbReference type="InterPro" id="IPR036866">
    <property type="entry name" value="RibonucZ/Hydroxyglut_hydro"/>
</dbReference>
<comment type="caution">
    <text evidence="6">The sequence shown here is derived from an EMBL/GenBank/DDBJ whole genome shotgun (WGS) entry which is preliminary data.</text>
</comment>
<accession>A0A9X3TY99</accession>
<protein>
    <submittedName>
        <fullName evidence="6">MBL fold metallo-hydrolase</fullName>
    </submittedName>
</protein>
<dbReference type="PANTHER" id="PTHR46233">
    <property type="entry name" value="HYDROXYACYLGLUTATHIONE HYDROLASE GLOC"/>
    <property type="match status" value="1"/>
</dbReference>
<dbReference type="EMBL" id="JANWOI010000003">
    <property type="protein sequence ID" value="MDA5193915.1"/>
    <property type="molecule type" value="Genomic_DNA"/>
</dbReference>
<keyword evidence="3" id="KW-0378">Hydrolase</keyword>
<evidence type="ECO:0000256" key="1">
    <source>
        <dbReference type="ARBA" id="ARBA00001947"/>
    </source>
</evidence>
<dbReference type="PANTHER" id="PTHR46233:SF3">
    <property type="entry name" value="HYDROXYACYLGLUTATHIONE HYDROLASE GLOC"/>
    <property type="match status" value="1"/>
</dbReference>
<keyword evidence="2" id="KW-0479">Metal-binding</keyword>
<evidence type="ECO:0000259" key="5">
    <source>
        <dbReference type="SMART" id="SM00849"/>
    </source>
</evidence>
<dbReference type="CDD" id="cd07737">
    <property type="entry name" value="YcbL-like_MBL-fold"/>
    <property type="match status" value="1"/>
</dbReference>
<dbReference type="Gene3D" id="3.60.15.10">
    <property type="entry name" value="Ribonuclease Z/Hydroxyacylglutathione hydrolase-like"/>
    <property type="match status" value="1"/>
</dbReference>
<evidence type="ECO:0000313" key="6">
    <source>
        <dbReference type="EMBL" id="MDA5193915.1"/>
    </source>
</evidence>
<gene>
    <name evidence="6" type="ORF">NYP16_08125</name>
</gene>
<keyword evidence="7" id="KW-1185">Reference proteome</keyword>
<name>A0A9X3TY99_9PROT</name>
<evidence type="ECO:0000256" key="4">
    <source>
        <dbReference type="ARBA" id="ARBA00022833"/>
    </source>
</evidence>
<feature type="domain" description="Metallo-beta-lactamase" evidence="5">
    <location>
        <begin position="12"/>
        <end position="192"/>
    </location>
</feature>
<dbReference type="Proteomes" id="UP001141619">
    <property type="component" value="Unassembled WGS sequence"/>
</dbReference>
<proteinExistence type="predicted"/>
<evidence type="ECO:0000256" key="3">
    <source>
        <dbReference type="ARBA" id="ARBA00022801"/>
    </source>
</evidence>
<dbReference type="InterPro" id="IPR001279">
    <property type="entry name" value="Metallo-B-lactamas"/>
</dbReference>
<dbReference type="SMART" id="SM00849">
    <property type="entry name" value="Lactamase_B"/>
    <property type="match status" value="1"/>
</dbReference>
<sequence>MKATIVPVTPFQQNCTVLWCDETMLGAVVDPGGDLDRILDQVAEHKITLEKIMLTHGHIDHAGSAAELAERLNLPIEGPEAEESFWLDMLVTQGEKWGFPGARNVTPDRWLKDGDTVTVGHLSFDVLHCPGHTPGHVVFYNAPAKFAIVGDVLFKGSIGRTDFPRGDHATLIRSITEKLWPLGDEVTFVPGHGPLSTFGDERRGNPFVGDDVIGK</sequence>
<dbReference type="GO" id="GO:0016787">
    <property type="term" value="F:hydrolase activity"/>
    <property type="evidence" value="ECO:0007669"/>
    <property type="project" value="UniProtKB-KW"/>
</dbReference>
<dbReference type="SUPFAM" id="SSF56281">
    <property type="entry name" value="Metallo-hydrolase/oxidoreductase"/>
    <property type="match status" value="1"/>
</dbReference>
<dbReference type="AlphaFoldDB" id="A0A9X3TY99"/>
<dbReference type="RefSeq" id="WP_346742509.1">
    <property type="nucleotide sequence ID" value="NZ_JANWOI010000003.1"/>
</dbReference>
<reference evidence="6" key="1">
    <citation type="submission" date="2022-08" db="EMBL/GenBank/DDBJ databases">
        <authorList>
            <person name="Vandamme P."/>
            <person name="Hettiarachchi A."/>
            <person name="Peeters C."/>
            <person name="Cnockaert M."/>
            <person name="Carlier A."/>
        </authorList>
    </citation>
    <scope>NUCLEOTIDE SEQUENCE</scope>
    <source>
        <strain evidence="6">LMG 31809</strain>
    </source>
</reference>
<evidence type="ECO:0000313" key="7">
    <source>
        <dbReference type="Proteomes" id="UP001141619"/>
    </source>
</evidence>
<reference evidence="6" key="2">
    <citation type="journal article" date="2023" name="Syst. Appl. Microbiol.">
        <title>Govania unica gen. nov., sp. nov., a rare biosphere bacterium that represents a novel family in the class Alphaproteobacteria.</title>
        <authorList>
            <person name="Vandamme P."/>
            <person name="Peeters C."/>
            <person name="Hettiarachchi A."/>
            <person name="Cnockaert M."/>
            <person name="Carlier A."/>
        </authorList>
    </citation>
    <scope>NUCLEOTIDE SEQUENCE</scope>
    <source>
        <strain evidence="6">LMG 31809</strain>
    </source>
</reference>
<dbReference type="Pfam" id="PF00753">
    <property type="entry name" value="Lactamase_B"/>
    <property type="match status" value="1"/>
</dbReference>